<name>A0A8H3KUL2_9GLOM</name>
<comment type="caution">
    <text evidence="2">The sequence shown here is derived from an EMBL/GenBank/DDBJ whole genome shotgun (WGS) entry which is preliminary data.</text>
</comment>
<evidence type="ECO:0000259" key="1">
    <source>
        <dbReference type="PROSITE" id="PS50011"/>
    </source>
</evidence>
<evidence type="ECO:0000313" key="3">
    <source>
        <dbReference type="Proteomes" id="UP000615446"/>
    </source>
</evidence>
<dbReference type="GO" id="GO:0005524">
    <property type="term" value="F:ATP binding"/>
    <property type="evidence" value="ECO:0007669"/>
    <property type="project" value="InterPro"/>
</dbReference>
<dbReference type="PANTHER" id="PTHR44329">
    <property type="entry name" value="SERINE/THREONINE-PROTEIN KINASE TNNI3K-RELATED"/>
    <property type="match status" value="1"/>
</dbReference>
<organism evidence="2 3">
    <name type="scientific">Rhizophagus clarus</name>
    <dbReference type="NCBI Taxonomy" id="94130"/>
    <lineage>
        <taxon>Eukaryota</taxon>
        <taxon>Fungi</taxon>
        <taxon>Fungi incertae sedis</taxon>
        <taxon>Mucoromycota</taxon>
        <taxon>Glomeromycotina</taxon>
        <taxon>Glomeromycetes</taxon>
        <taxon>Glomerales</taxon>
        <taxon>Glomeraceae</taxon>
        <taxon>Rhizophagus</taxon>
    </lineage>
</organism>
<dbReference type="PROSITE" id="PS50011">
    <property type="entry name" value="PROTEIN_KINASE_DOM"/>
    <property type="match status" value="1"/>
</dbReference>
<keyword evidence="2" id="KW-0808">Transferase</keyword>
<evidence type="ECO:0000313" key="2">
    <source>
        <dbReference type="EMBL" id="GES73261.1"/>
    </source>
</evidence>
<reference evidence="2" key="1">
    <citation type="submission" date="2019-10" db="EMBL/GenBank/DDBJ databases">
        <title>Conservation and host-specific expression of non-tandemly repeated heterogenous ribosome RNA gene in arbuscular mycorrhizal fungi.</title>
        <authorList>
            <person name="Maeda T."/>
            <person name="Kobayashi Y."/>
            <person name="Nakagawa T."/>
            <person name="Ezawa T."/>
            <person name="Yamaguchi K."/>
            <person name="Bino T."/>
            <person name="Nishimoto Y."/>
            <person name="Shigenobu S."/>
            <person name="Kawaguchi M."/>
        </authorList>
    </citation>
    <scope>NUCLEOTIDE SEQUENCE</scope>
    <source>
        <strain evidence="2">HR1</strain>
    </source>
</reference>
<dbReference type="OrthoDB" id="4062651at2759"/>
<sequence length="323" mass="37485">MDDDIVELVPYYKFNNIKDLSEGNSCTVYLVTSTDGNYIVRYLSRHTKMKFGLKRCLNYVTRDNEFLIFLIESINANKDLLKIYGTFDNLEMNKYAIVIRDGFCEECEKCGEGGFATVFSTEWEDGPLNYNIFKSEYERLPKRKFALKRLEDTKNITNEFLNEVKAYSISTNLLDNNILKIYGMSQDPITKDYIMVLDYADGGSLSDWMKNENNYKDWKTTGRQPFDNSTHYNLALDICNGVRPEISESEAPKLYIDLMKRCWDLNPDNRPNANEIYDLFLSYDVKKLQKFSSIEDCCSSQTYSQSVCISRLVDNSECVDCSI</sequence>
<protein>
    <submittedName>
        <fullName evidence="2">Kinase-like domain-containing protein</fullName>
    </submittedName>
</protein>
<dbReference type="Proteomes" id="UP000615446">
    <property type="component" value="Unassembled WGS sequence"/>
</dbReference>
<dbReference type="AlphaFoldDB" id="A0A8H3KUL2"/>
<keyword evidence="2" id="KW-0418">Kinase</keyword>
<dbReference type="SUPFAM" id="SSF56112">
    <property type="entry name" value="Protein kinase-like (PK-like)"/>
    <property type="match status" value="1"/>
</dbReference>
<dbReference type="EMBL" id="BLAL01000005">
    <property type="protein sequence ID" value="GES73261.1"/>
    <property type="molecule type" value="Genomic_DNA"/>
</dbReference>
<dbReference type="InterPro" id="IPR011009">
    <property type="entry name" value="Kinase-like_dom_sf"/>
</dbReference>
<accession>A0A8H3KUL2</accession>
<gene>
    <name evidence="2" type="ORF">RCL2_000080300</name>
</gene>
<dbReference type="InterPro" id="IPR001245">
    <property type="entry name" value="Ser-Thr/Tyr_kinase_cat_dom"/>
</dbReference>
<dbReference type="InterPro" id="IPR000719">
    <property type="entry name" value="Prot_kinase_dom"/>
</dbReference>
<dbReference type="Pfam" id="PF07714">
    <property type="entry name" value="PK_Tyr_Ser-Thr"/>
    <property type="match status" value="1"/>
</dbReference>
<dbReference type="Gene3D" id="1.10.510.10">
    <property type="entry name" value="Transferase(Phosphotransferase) domain 1"/>
    <property type="match status" value="2"/>
</dbReference>
<feature type="domain" description="Protein kinase" evidence="1">
    <location>
        <begin position="104"/>
        <end position="323"/>
    </location>
</feature>
<dbReference type="InterPro" id="IPR051681">
    <property type="entry name" value="Ser/Thr_Kinases-Pseudokinases"/>
</dbReference>
<dbReference type="GO" id="GO:0004674">
    <property type="term" value="F:protein serine/threonine kinase activity"/>
    <property type="evidence" value="ECO:0007669"/>
    <property type="project" value="TreeGrafter"/>
</dbReference>
<proteinExistence type="predicted"/>